<dbReference type="PROSITE" id="PS50842">
    <property type="entry name" value="EXPANSIN_EG45"/>
    <property type="match status" value="1"/>
</dbReference>
<proteinExistence type="inferred from homology"/>
<dbReference type="InterPro" id="IPR007112">
    <property type="entry name" value="Expansin/allergen_DPBB_dom"/>
</dbReference>
<accession>A0A124SFX7</accession>
<dbReference type="PANTHER" id="PTHR31867">
    <property type="entry name" value="EXPANSIN-A15"/>
    <property type="match status" value="1"/>
</dbReference>
<evidence type="ECO:0000256" key="3">
    <source>
        <dbReference type="ARBA" id="ARBA00022525"/>
    </source>
</evidence>
<dbReference type="InterPro" id="IPR036908">
    <property type="entry name" value="RlpA-like_sf"/>
</dbReference>
<dbReference type="GO" id="GO:0009653">
    <property type="term" value="P:anatomical structure morphogenesis"/>
    <property type="evidence" value="ECO:0007669"/>
    <property type="project" value="UniProtKB-ARBA"/>
</dbReference>
<feature type="domain" description="Expansin-like EG45" evidence="8">
    <location>
        <begin position="67"/>
        <end position="181"/>
    </location>
</feature>
<dbReference type="SUPFAM" id="SSF50685">
    <property type="entry name" value="Barwin-like endoglucanases"/>
    <property type="match status" value="1"/>
</dbReference>
<evidence type="ECO:0000256" key="7">
    <source>
        <dbReference type="RuleBase" id="RU365023"/>
    </source>
</evidence>
<dbReference type="SUPFAM" id="SSF49590">
    <property type="entry name" value="PHL pollen allergen"/>
    <property type="match status" value="1"/>
</dbReference>
<dbReference type="Gramene" id="KVI04618">
    <property type="protein sequence ID" value="KVI04618"/>
    <property type="gene ID" value="Ccrd_017062"/>
</dbReference>
<evidence type="ECO:0000256" key="5">
    <source>
        <dbReference type="ARBA" id="ARBA00023136"/>
    </source>
</evidence>
<dbReference type="AlphaFoldDB" id="A0A124SFX7"/>
<comment type="caution">
    <text evidence="10">The sequence shown here is derived from an EMBL/GenBank/DDBJ whole genome shotgun (WGS) entry which is preliminary data.</text>
</comment>
<dbReference type="InterPro" id="IPR007117">
    <property type="entry name" value="Expansin_CBD"/>
</dbReference>
<evidence type="ECO:0000256" key="6">
    <source>
        <dbReference type="ARBA" id="ARBA00023316"/>
    </source>
</evidence>
<dbReference type="STRING" id="59895.A0A124SFX7"/>
<dbReference type="SMART" id="SM00837">
    <property type="entry name" value="DPBB_1"/>
    <property type="match status" value="1"/>
</dbReference>
<keyword evidence="4 7" id="KW-0732">Signal</keyword>
<evidence type="ECO:0000256" key="4">
    <source>
        <dbReference type="ARBA" id="ARBA00022729"/>
    </source>
</evidence>
<protein>
    <recommendedName>
        <fullName evidence="7">Expansin</fullName>
    </recommendedName>
</protein>
<dbReference type="InterPro" id="IPR002963">
    <property type="entry name" value="Expansin"/>
</dbReference>
<evidence type="ECO:0000256" key="1">
    <source>
        <dbReference type="ARBA" id="ARBA00005392"/>
    </source>
</evidence>
<evidence type="ECO:0000313" key="11">
    <source>
        <dbReference type="Proteomes" id="UP000243975"/>
    </source>
</evidence>
<evidence type="ECO:0000313" key="10">
    <source>
        <dbReference type="EMBL" id="KVI04618.1"/>
    </source>
</evidence>
<feature type="chain" id="PRO_5015213651" description="Expansin" evidence="7">
    <location>
        <begin position="27"/>
        <end position="273"/>
    </location>
</feature>
<comment type="similarity">
    <text evidence="1 7">Belongs to the expansin family. Expansin A subfamily.</text>
</comment>
<sequence length="273" mass="29851">MAFSPLRSVICSCWLLLIVILQNANCANSVNPKMRTTLLHSQSPDPVPWKEAHATFYGGSDGIDTMGGACGYGDVMKEGYGEHNTALSTVMFHDGQTCGACYEIKCFNNSQWCKPEGASITVTATNFCPPNPSQPNDNGGWCNPPREHFDLSQPSFLMLAEYKAGITPVQYRKIPCVRQGGIKFTISGNPYFLLVLVWNVGGAGDVTGVDVKGDEGAWIPMTRNWGQNWHTGTVLTGQSLSFQVHGSDGRLVESPNVAPKDWQFEKTYEGNNF</sequence>
<dbReference type="EMBL" id="LEKV01001959">
    <property type="protein sequence ID" value="KVI04618.1"/>
    <property type="molecule type" value="Genomic_DNA"/>
</dbReference>
<feature type="domain" description="Expansin-like CBD" evidence="9">
    <location>
        <begin position="191"/>
        <end position="270"/>
    </location>
</feature>
<dbReference type="Pfam" id="PF01357">
    <property type="entry name" value="Expansin_C"/>
    <property type="match status" value="1"/>
</dbReference>
<dbReference type="GO" id="GO:0016020">
    <property type="term" value="C:membrane"/>
    <property type="evidence" value="ECO:0007669"/>
    <property type="project" value="UniProtKB-SubCell"/>
</dbReference>
<name>A0A124SFX7_CYNCS</name>
<feature type="signal peptide" evidence="7">
    <location>
        <begin position="1"/>
        <end position="26"/>
    </location>
</feature>
<dbReference type="CDD" id="cd22274">
    <property type="entry name" value="DPBB_EXPA_N"/>
    <property type="match status" value="1"/>
</dbReference>
<gene>
    <name evidence="10" type="ORF">Ccrd_017062</name>
</gene>
<organism evidence="10 11">
    <name type="scientific">Cynara cardunculus var. scolymus</name>
    <name type="common">Globe artichoke</name>
    <name type="synonym">Cynara scolymus</name>
    <dbReference type="NCBI Taxonomy" id="59895"/>
    <lineage>
        <taxon>Eukaryota</taxon>
        <taxon>Viridiplantae</taxon>
        <taxon>Streptophyta</taxon>
        <taxon>Embryophyta</taxon>
        <taxon>Tracheophyta</taxon>
        <taxon>Spermatophyta</taxon>
        <taxon>Magnoliopsida</taxon>
        <taxon>eudicotyledons</taxon>
        <taxon>Gunneridae</taxon>
        <taxon>Pentapetalae</taxon>
        <taxon>asterids</taxon>
        <taxon>campanulids</taxon>
        <taxon>Asterales</taxon>
        <taxon>Asteraceae</taxon>
        <taxon>Carduoideae</taxon>
        <taxon>Cardueae</taxon>
        <taxon>Carduinae</taxon>
        <taxon>Cynara</taxon>
    </lineage>
</organism>
<dbReference type="GO" id="GO:0005576">
    <property type="term" value="C:extracellular region"/>
    <property type="evidence" value="ECO:0007669"/>
    <property type="project" value="InterPro"/>
</dbReference>
<dbReference type="GO" id="GO:0009664">
    <property type="term" value="P:plant-type cell wall organization"/>
    <property type="evidence" value="ECO:0007669"/>
    <property type="project" value="InterPro"/>
</dbReference>
<comment type="function">
    <text evidence="7">Causes loosening and extension of plant cell walls by disrupting non-covalent bonding between cellulose microfibrils and matrix glucans. No enzymatic activity has been found.</text>
</comment>
<evidence type="ECO:0000256" key="2">
    <source>
        <dbReference type="ARBA" id="ARBA00022512"/>
    </source>
</evidence>
<dbReference type="PRINTS" id="PR01226">
    <property type="entry name" value="EXPANSIN"/>
</dbReference>
<evidence type="ECO:0000259" key="9">
    <source>
        <dbReference type="PROSITE" id="PS50843"/>
    </source>
</evidence>
<dbReference type="PROSITE" id="PS50843">
    <property type="entry name" value="EXPANSIN_CBD"/>
    <property type="match status" value="1"/>
</dbReference>
<keyword evidence="2 7" id="KW-0134">Cell wall</keyword>
<keyword evidence="5" id="KW-0472">Membrane</keyword>
<reference evidence="10 11" key="1">
    <citation type="journal article" date="2016" name="Sci. Rep.">
        <title>The genome sequence of the outbreeding globe artichoke constructed de novo incorporating a phase-aware low-pass sequencing strategy of F1 progeny.</title>
        <authorList>
            <person name="Scaglione D."/>
            <person name="Reyes-Chin-Wo S."/>
            <person name="Acquadro A."/>
            <person name="Froenicke L."/>
            <person name="Portis E."/>
            <person name="Beitel C."/>
            <person name="Tirone M."/>
            <person name="Mauro R."/>
            <person name="Lo Monaco A."/>
            <person name="Mauromicale G."/>
            <person name="Faccioli P."/>
            <person name="Cattivelli L."/>
            <person name="Rieseberg L."/>
            <person name="Michelmore R."/>
            <person name="Lanteri S."/>
        </authorList>
    </citation>
    <scope>NUCLEOTIDE SEQUENCE [LARGE SCALE GENOMIC DNA]</scope>
    <source>
        <strain evidence="10">2C</strain>
    </source>
</reference>
<evidence type="ECO:0000259" key="8">
    <source>
        <dbReference type="PROSITE" id="PS50842"/>
    </source>
</evidence>
<keyword evidence="11" id="KW-1185">Reference proteome</keyword>
<dbReference type="Gene3D" id="2.40.40.10">
    <property type="entry name" value="RlpA-like domain"/>
    <property type="match status" value="1"/>
</dbReference>
<dbReference type="PRINTS" id="PR01225">
    <property type="entry name" value="EXPANSNFAMLY"/>
</dbReference>
<dbReference type="InterPro" id="IPR007118">
    <property type="entry name" value="Expan_Lol_pI"/>
</dbReference>
<comment type="subcellular location">
    <subcellularLocation>
        <location evidence="7">Secreted</location>
        <location evidence="7">Cell wall</location>
    </subcellularLocation>
    <subcellularLocation>
        <location evidence="7">Membrane</location>
        <topology evidence="7">Peripheral membrane protein</topology>
    </subcellularLocation>
</comment>
<dbReference type="InterPro" id="IPR009009">
    <property type="entry name" value="RlpA-like_DPBB"/>
</dbReference>
<dbReference type="Pfam" id="PF03330">
    <property type="entry name" value="DPBB_1"/>
    <property type="match status" value="1"/>
</dbReference>
<dbReference type="InterPro" id="IPR036749">
    <property type="entry name" value="Expansin_CBD_sf"/>
</dbReference>
<dbReference type="Proteomes" id="UP000243975">
    <property type="component" value="Unassembled WGS sequence"/>
</dbReference>
<dbReference type="Gene3D" id="2.60.40.760">
    <property type="entry name" value="Expansin, cellulose-binding-like domain"/>
    <property type="match status" value="1"/>
</dbReference>
<keyword evidence="3 7" id="KW-0964">Secreted</keyword>
<dbReference type="OMA" id="NCANSVN"/>
<keyword evidence="6 7" id="KW-0961">Cell wall biogenesis/degradation</keyword>